<dbReference type="OrthoDB" id="4792842at2"/>
<keyword evidence="2" id="KW-0472">Membrane</keyword>
<name>A0A1H9PKX7_9ACTN</name>
<feature type="transmembrane region" description="Helical" evidence="2">
    <location>
        <begin position="21"/>
        <end position="46"/>
    </location>
</feature>
<reference evidence="3 4" key="1">
    <citation type="submission" date="2016-10" db="EMBL/GenBank/DDBJ databases">
        <authorList>
            <person name="de Groot N.N."/>
        </authorList>
    </citation>
    <scope>NUCLEOTIDE SEQUENCE [LARGE SCALE GENOMIC DNA]</scope>
    <source>
        <strain evidence="3 4">DSM 16859</strain>
    </source>
</reference>
<feature type="compositionally biased region" description="Low complexity" evidence="1">
    <location>
        <begin position="153"/>
        <end position="209"/>
    </location>
</feature>
<feature type="compositionally biased region" description="Polar residues" evidence="1">
    <location>
        <begin position="211"/>
        <end position="226"/>
    </location>
</feature>
<keyword evidence="2" id="KW-1133">Transmembrane helix</keyword>
<dbReference type="Proteomes" id="UP000198815">
    <property type="component" value="Unassembled WGS sequence"/>
</dbReference>
<proteinExistence type="predicted"/>
<accession>A0A1H9PKX7</accession>
<protein>
    <recommendedName>
        <fullName evidence="5">Cell division protein FtsL</fullName>
    </recommendedName>
</protein>
<gene>
    <name evidence="3" type="ORF">SAMN05443377_10180</name>
</gene>
<dbReference type="RefSeq" id="WP_091966532.1">
    <property type="nucleotide sequence ID" value="NZ_FOGZ01000001.1"/>
</dbReference>
<keyword evidence="2" id="KW-0812">Transmembrane</keyword>
<sequence>MSSDTDDRRSGSRGPAAPHRTTLAGIPFALLLLVILGLGMAAILIVNTSIQQQESTLEDLRASAQAAGYHQDLLQGEVDQLGTTTVLAAKAANLGMVPNPNPVIIQMPSGQVHGTPTPATGTEMPGVAVASAVPSPSSEISIVDSGEPAATQPTAESGAAPSSTPTSSASAGAMSTASAGATNTAPAGATNTTPAGATNTATPGAAAGSRPGSSDAPSGASTTGTP</sequence>
<evidence type="ECO:0000313" key="3">
    <source>
        <dbReference type="EMBL" id="SER48233.1"/>
    </source>
</evidence>
<evidence type="ECO:0000256" key="1">
    <source>
        <dbReference type="SAM" id="MobiDB-lite"/>
    </source>
</evidence>
<evidence type="ECO:0008006" key="5">
    <source>
        <dbReference type="Google" id="ProtNLM"/>
    </source>
</evidence>
<feature type="region of interest" description="Disordered" evidence="1">
    <location>
        <begin position="131"/>
        <end position="226"/>
    </location>
</feature>
<evidence type="ECO:0000313" key="4">
    <source>
        <dbReference type="Proteomes" id="UP000198815"/>
    </source>
</evidence>
<dbReference type="STRING" id="64702.SAMN05443377_10180"/>
<organism evidence="3 4">
    <name type="scientific">Propionibacterium cyclohexanicum</name>
    <dbReference type="NCBI Taxonomy" id="64702"/>
    <lineage>
        <taxon>Bacteria</taxon>
        <taxon>Bacillati</taxon>
        <taxon>Actinomycetota</taxon>
        <taxon>Actinomycetes</taxon>
        <taxon>Propionibacteriales</taxon>
        <taxon>Propionibacteriaceae</taxon>
        <taxon>Propionibacterium</taxon>
    </lineage>
</organism>
<dbReference type="AlphaFoldDB" id="A0A1H9PKX7"/>
<evidence type="ECO:0000256" key="2">
    <source>
        <dbReference type="SAM" id="Phobius"/>
    </source>
</evidence>
<keyword evidence="4" id="KW-1185">Reference proteome</keyword>
<dbReference type="EMBL" id="FOGZ01000001">
    <property type="protein sequence ID" value="SER48233.1"/>
    <property type="molecule type" value="Genomic_DNA"/>
</dbReference>